<name>R7TEP1_CAPTE</name>
<dbReference type="AlphaFoldDB" id="R7TEP1"/>
<dbReference type="GO" id="GO:0006811">
    <property type="term" value="P:monoatomic ion transport"/>
    <property type="evidence" value="ECO:0007669"/>
    <property type="project" value="InterPro"/>
</dbReference>
<dbReference type="GO" id="GO:0016020">
    <property type="term" value="C:membrane"/>
    <property type="evidence" value="ECO:0007669"/>
    <property type="project" value="InterPro"/>
</dbReference>
<reference evidence="3" key="3">
    <citation type="submission" date="2015-06" db="UniProtKB">
        <authorList>
            <consortium name="EnsemblMetazoa"/>
        </authorList>
    </citation>
    <scope>IDENTIFICATION</scope>
</reference>
<keyword evidence="1" id="KW-0812">Transmembrane</keyword>
<dbReference type="EMBL" id="AMQN01014627">
    <property type="status" value="NOT_ANNOTATED_CDS"/>
    <property type="molecule type" value="Genomic_DNA"/>
</dbReference>
<dbReference type="Proteomes" id="UP000014760">
    <property type="component" value="Unassembled WGS sequence"/>
</dbReference>
<keyword evidence="1" id="KW-0472">Membrane</keyword>
<evidence type="ECO:0008006" key="5">
    <source>
        <dbReference type="Google" id="ProtNLM"/>
    </source>
</evidence>
<keyword evidence="4" id="KW-1185">Reference proteome</keyword>
<organism evidence="2">
    <name type="scientific">Capitella teleta</name>
    <name type="common">Polychaete worm</name>
    <dbReference type="NCBI Taxonomy" id="283909"/>
    <lineage>
        <taxon>Eukaryota</taxon>
        <taxon>Metazoa</taxon>
        <taxon>Spiralia</taxon>
        <taxon>Lophotrochozoa</taxon>
        <taxon>Annelida</taxon>
        <taxon>Polychaeta</taxon>
        <taxon>Sedentaria</taxon>
        <taxon>Scolecida</taxon>
        <taxon>Capitellidae</taxon>
        <taxon>Capitella</taxon>
    </lineage>
</organism>
<dbReference type="EMBL" id="AMQN01014628">
    <property type="status" value="NOT_ANNOTATED_CDS"/>
    <property type="molecule type" value="Genomic_DNA"/>
</dbReference>
<evidence type="ECO:0000256" key="1">
    <source>
        <dbReference type="SAM" id="Phobius"/>
    </source>
</evidence>
<dbReference type="HOGENOM" id="CLU_1215788_0_0_1"/>
<evidence type="ECO:0000313" key="4">
    <source>
        <dbReference type="Proteomes" id="UP000014760"/>
    </source>
</evidence>
<feature type="transmembrane region" description="Helical" evidence="1">
    <location>
        <begin position="192"/>
        <end position="215"/>
    </location>
</feature>
<dbReference type="OMA" id="WNILIIM"/>
<dbReference type="InterPro" id="IPR036719">
    <property type="entry name" value="Neuro-gated_channel_TM_sf"/>
</dbReference>
<dbReference type="EnsemblMetazoa" id="CapteT186471">
    <property type="protein sequence ID" value="CapteP186471"/>
    <property type="gene ID" value="CapteG186471"/>
</dbReference>
<dbReference type="InterPro" id="IPR038050">
    <property type="entry name" value="Neuro_actylchol_rec"/>
</dbReference>
<proteinExistence type="predicted"/>
<protein>
    <recommendedName>
        <fullName evidence="5">Neurotransmitter-gated ion-channel ligand-binding domain-containing protein</fullName>
    </recommendedName>
</protein>
<dbReference type="SUPFAM" id="SSF90112">
    <property type="entry name" value="Neurotransmitter-gated ion-channel transmembrane pore"/>
    <property type="match status" value="1"/>
</dbReference>
<feature type="transmembrane region" description="Helical" evidence="1">
    <location>
        <begin position="151"/>
        <end position="172"/>
    </location>
</feature>
<evidence type="ECO:0000313" key="3">
    <source>
        <dbReference type="EnsemblMetazoa" id="CapteP186471"/>
    </source>
</evidence>
<dbReference type="EMBL" id="KB311114">
    <property type="protein sequence ID" value="ELT89942.1"/>
    <property type="molecule type" value="Genomic_DNA"/>
</dbReference>
<reference evidence="4" key="1">
    <citation type="submission" date="2012-12" db="EMBL/GenBank/DDBJ databases">
        <authorList>
            <person name="Hellsten U."/>
            <person name="Grimwood J."/>
            <person name="Chapman J.A."/>
            <person name="Shapiro H."/>
            <person name="Aerts A."/>
            <person name="Otillar R.P."/>
            <person name="Terry A.Y."/>
            <person name="Boore J.L."/>
            <person name="Simakov O."/>
            <person name="Marletaz F."/>
            <person name="Cho S.-J."/>
            <person name="Edsinger-Gonzales E."/>
            <person name="Havlak P."/>
            <person name="Kuo D.-H."/>
            <person name="Larsson T."/>
            <person name="Lv J."/>
            <person name="Arendt D."/>
            <person name="Savage R."/>
            <person name="Osoegawa K."/>
            <person name="de Jong P."/>
            <person name="Lindberg D.R."/>
            <person name="Seaver E.C."/>
            <person name="Weisblat D.A."/>
            <person name="Putnam N.H."/>
            <person name="Grigoriev I.V."/>
            <person name="Rokhsar D.S."/>
        </authorList>
    </citation>
    <scope>NUCLEOTIDE SEQUENCE</scope>
    <source>
        <strain evidence="4">I ESC-2004</strain>
    </source>
</reference>
<reference evidence="2 4" key="2">
    <citation type="journal article" date="2013" name="Nature">
        <title>Insights into bilaterian evolution from three spiralian genomes.</title>
        <authorList>
            <person name="Simakov O."/>
            <person name="Marletaz F."/>
            <person name="Cho S.J."/>
            <person name="Edsinger-Gonzales E."/>
            <person name="Havlak P."/>
            <person name="Hellsten U."/>
            <person name="Kuo D.H."/>
            <person name="Larsson T."/>
            <person name="Lv J."/>
            <person name="Arendt D."/>
            <person name="Savage R."/>
            <person name="Osoegawa K."/>
            <person name="de Jong P."/>
            <person name="Grimwood J."/>
            <person name="Chapman J.A."/>
            <person name="Shapiro H."/>
            <person name="Aerts A."/>
            <person name="Otillar R.P."/>
            <person name="Terry A.Y."/>
            <person name="Boore J.L."/>
            <person name="Grigoriev I.V."/>
            <person name="Lindberg D.R."/>
            <person name="Seaver E.C."/>
            <person name="Weisblat D.A."/>
            <person name="Putnam N.H."/>
            <person name="Rokhsar D.S."/>
        </authorList>
    </citation>
    <scope>NUCLEOTIDE SEQUENCE</scope>
    <source>
        <strain evidence="2 4">I ESC-2004</strain>
    </source>
</reference>
<dbReference type="Gene3D" id="1.20.58.390">
    <property type="entry name" value="Neurotransmitter-gated ion-channel transmembrane domain"/>
    <property type="match status" value="1"/>
</dbReference>
<keyword evidence="1" id="KW-1133">Transmembrane helix</keyword>
<evidence type="ECO:0000313" key="2">
    <source>
        <dbReference type="EMBL" id="ELT89942.1"/>
    </source>
</evidence>
<gene>
    <name evidence="2" type="ORF">CAPTEDRAFT_186471</name>
</gene>
<dbReference type="OrthoDB" id="203862at2759"/>
<accession>R7TEP1</accession>
<sequence>MFTQDEDEVNWNLYWSSKLNVDNLLADTSDVTWKQIRWSDEGEATVYEKRRIKGTFLENMELNEFPFDYQDLSVTVISGLSENEIALENDDIEISNINIQFFICSLSFSTFTVQIDIPQNRLQLSFTLVLTTIAFKFVANQSLPKISYLTYLDKYILTSMAILCCICVWHAIVPVINENFDFEKAENADRIALALLGTAYVLFHVIFLLTIYLEVCDYFHYVQHKFLR</sequence>